<name>A0A5J4PAM4_9ZZZZ</name>
<dbReference type="AlphaFoldDB" id="A0A5J4PAM4"/>
<sequence>MEDYSVALQILLIKTIYNNSLTKD</sequence>
<gene>
    <name evidence="1" type="ORF">EZS27_042889</name>
</gene>
<protein>
    <submittedName>
        <fullName evidence="1">Uncharacterized protein</fullName>
    </submittedName>
</protein>
<comment type="caution">
    <text evidence="1">The sequence shown here is derived from an EMBL/GenBank/DDBJ whole genome shotgun (WGS) entry which is preliminary data.</text>
</comment>
<organism evidence="1">
    <name type="scientific">termite gut metagenome</name>
    <dbReference type="NCBI Taxonomy" id="433724"/>
    <lineage>
        <taxon>unclassified sequences</taxon>
        <taxon>metagenomes</taxon>
        <taxon>organismal metagenomes</taxon>
    </lineage>
</organism>
<accession>A0A5J4PAM4</accession>
<proteinExistence type="predicted"/>
<feature type="non-terminal residue" evidence="1">
    <location>
        <position position="24"/>
    </location>
</feature>
<dbReference type="EMBL" id="SNRY01010683">
    <property type="protein sequence ID" value="KAA6305459.1"/>
    <property type="molecule type" value="Genomic_DNA"/>
</dbReference>
<reference evidence="1" key="1">
    <citation type="submission" date="2019-03" db="EMBL/GenBank/DDBJ databases">
        <title>Single cell metagenomics reveals metabolic interactions within the superorganism composed of flagellate Streblomastix strix and complex community of Bacteroidetes bacteria on its surface.</title>
        <authorList>
            <person name="Treitli S.C."/>
            <person name="Kolisko M."/>
            <person name="Husnik F."/>
            <person name="Keeling P."/>
            <person name="Hampl V."/>
        </authorList>
    </citation>
    <scope>NUCLEOTIDE SEQUENCE</scope>
    <source>
        <strain evidence="1">STM</strain>
    </source>
</reference>
<evidence type="ECO:0000313" key="1">
    <source>
        <dbReference type="EMBL" id="KAA6305459.1"/>
    </source>
</evidence>